<dbReference type="Pfam" id="PF13337">
    <property type="entry name" value="BrxL_ATPase"/>
    <property type="match status" value="1"/>
</dbReference>
<dbReference type="PATRIC" id="fig|86662.25.peg.1272"/>
<dbReference type="GO" id="GO:0005524">
    <property type="term" value="F:ATP binding"/>
    <property type="evidence" value="ECO:0007669"/>
    <property type="project" value="InterPro"/>
</dbReference>
<dbReference type="NCBIfam" id="TIGR02688">
    <property type="entry name" value="BREX system Lon protease-like protein BrxL"/>
    <property type="match status" value="1"/>
</dbReference>
<protein>
    <submittedName>
        <fullName evidence="3">Uncharacterized protein</fullName>
    </submittedName>
</protein>
<name>A0A1E8BBJ1_BACMY</name>
<dbReference type="InterPro" id="IPR014061">
    <property type="entry name" value="BrxL-like"/>
</dbReference>
<accession>A0A1E8BBJ1</accession>
<dbReference type="InterPro" id="IPR020568">
    <property type="entry name" value="Ribosomal_Su5_D2-typ_SF"/>
</dbReference>
<dbReference type="GO" id="GO:0004176">
    <property type="term" value="F:ATP-dependent peptidase activity"/>
    <property type="evidence" value="ECO:0007669"/>
    <property type="project" value="InterPro"/>
</dbReference>
<dbReference type="EMBL" id="LXLT01000018">
    <property type="protein sequence ID" value="OFD82707.1"/>
    <property type="molecule type" value="Genomic_DNA"/>
</dbReference>
<evidence type="ECO:0000313" key="4">
    <source>
        <dbReference type="Proteomes" id="UP000175706"/>
    </source>
</evidence>
<sequence>MEESINEVSTLDIDKKLNDVFAGRVVRKDLTKLIKEGANVPIYVLEYLLGMYAATDDEESIQEGVERVKKILFDNFVRPDEAEKIKSRIRELGQYSIIDKVTVALNPKIDTYEAEFSNLGLKGVPIPSNFVKEFDKLLVGGIWCMVKIDYFYDEEVKNTNPFSVSSLRPIQMPNMDINEVFEGRKSFTKDEWIDILIRSTGMEPTQLEERVKWHLLLRLVPLVENNYNMCELGPRGTGKSHVYKEISPNSILVSGGQSTVANLFYNMSSRKIGLVGLWDCVAFDEVAGIRFKDKDGIQIMKDYMASGSFARGKEEKNASASMVFVGNINQSVDTLIKTSHLFAPFPEEMANDTAFFDRMHYYLPGWEIPKMRPNFFTDKYGFIVDYIAEFFREMRKRSFADSVDRYFKLGNNLNQRDTVAVRKTVSGMVKLIYPHGIYTKEDIMEILHYALEGRRRVKEQLKKIGGMEFYDVMFSYLDKESMEEEYISVLEQGGGKLIPEGMGKPGHVYVVGHGNSGMIGVYKLENQVVSGTGKFDKSGVGSHRGAKESLDTAFRYFTANSKSISNTISTKTKDYLMHISDLQGIGLTDELAIAELIGLCSGALDKPVQESTVVIGNMTVGGTIAKVEEFANILQVCVDAGAKKVLIPASSVMDLQTVPPDLLVKVQPVFYSDSTDAVFKALGVS</sequence>
<dbReference type="SUPFAM" id="SSF54211">
    <property type="entry name" value="Ribosomal protein S5 domain 2-like"/>
    <property type="match status" value="1"/>
</dbReference>
<evidence type="ECO:0000313" key="3">
    <source>
        <dbReference type="EMBL" id="OFD82707.1"/>
    </source>
</evidence>
<evidence type="ECO:0000259" key="1">
    <source>
        <dbReference type="Pfam" id="PF05362"/>
    </source>
</evidence>
<dbReference type="Proteomes" id="UP000175706">
    <property type="component" value="Unassembled WGS sequence"/>
</dbReference>
<gene>
    <name evidence="3" type="ORF">BWGOE8_12920</name>
</gene>
<dbReference type="AlphaFoldDB" id="A0A1E8BBJ1"/>
<dbReference type="InterPro" id="IPR014721">
    <property type="entry name" value="Ribsml_uS5_D2-typ_fold_subgr"/>
</dbReference>
<organism evidence="3 4">
    <name type="scientific">Bacillus mycoides</name>
    <dbReference type="NCBI Taxonomy" id="1405"/>
    <lineage>
        <taxon>Bacteria</taxon>
        <taxon>Bacillati</taxon>
        <taxon>Bacillota</taxon>
        <taxon>Bacilli</taxon>
        <taxon>Bacillales</taxon>
        <taxon>Bacillaceae</taxon>
        <taxon>Bacillus</taxon>
        <taxon>Bacillus cereus group</taxon>
    </lineage>
</organism>
<dbReference type="Pfam" id="PF20442">
    <property type="entry name" value="BrxL_N"/>
    <property type="match status" value="1"/>
</dbReference>
<dbReference type="Pfam" id="PF05362">
    <property type="entry name" value="Lon_C"/>
    <property type="match status" value="1"/>
</dbReference>
<dbReference type="GO" id="GO:0030163">
    <property type="term" value="P:protein catabolic process"/>
    <property type="evidence" value="ECO:0007669"/>
    <property type="project" value="InterPro"/>
</dbReference>
<dbReference type="InterPro" id="IPR008269">
    <property type="entry name" value="Lon_proteolytic"/>
</dbReference>
<dbReference type="GO" id="GO:0006508">
    <property type="term" value="P:proteolysis"/>
    <property type="evidence" value="ECO:0007669"/>
    <property type="project" value="InterPro"/>
</dbReference>
<dbReference type="GO" id="GO:0004252">
    <property type="term" value="F:serine-type endopeptidase activity"/>
    <property type="evidence" value="ECO:0007669"/>
    <property type="project" value="InterPro"/>
</dbReference>
<feature type="domain" description="BREX system Lon protease-like BrxL N-terminal" evidence="2">
    <location>
        <begin position="20"/>
        <end position="150"/>
    </location>
</feature>
<dbReference type="RefSeq" id="WP_070141362.1">
    <property type="nucleotide sequence ID" value="NZ_LXLT01000018.1"/>
</dbReference>
<proteinExistence type="predicted"/>
<evidence type="ECO:0000259" key="2">
    <source>
        <dbReference type="Pfam" id="PF20442"/>
    </source>
</evidence>
<comment type="caution">
    <text evidence="3">The sequence shown here is derived from an EMBL/GenBank/DDBJ whole genome shotgun (WGS) entry which is preliminary data.</text>
</comment>
<dbReference type="InterPro" id="IPR046838">
    <property type="entry name" value="BrxL_N"/>
</dbReference>
<dbReference type="PANTHER" id="PTHR10046">
    <property type="entry name" value="ATP DEPENDENT LON PROTEASE FAMILY MEMBER"/>
    <property type="match status" value="1"/>
</dbReference>
<reference evidence="3 4" key="1">
    <citation type="submission" date="2016-05" db="EMBL/GenBank/DDBJ databases">
        <title>Bacillus thuringiensis and Bacillus weihenstephanensis as novel biocontrol agents of wilt causing Verticillium species.</title>
        <authorList>
            <person name="Hollensteiner J."/>
            <person name="Wemheuer F."/>
            <person name="Harting R."/>
            <person name="Kolarzyk A."/>
            <person name="Diaz-Valerio S."/>
            <person name="Poehlein A."/>
            <person name="Brzuszkiewicz E."/>
            <person name="Nesemann K."/>
            <person name="Braus-Stromeyer S."/>
            <person name="Braus G."/>
            <person name="Daniel R."/>
            <person name="Liesegang H."/>
        </authorList>
    </citation>
    <scope>NUCLEOTIDE SEQUENCE [LARGE SCALE GENOMIC DNA]</scope>
    <source>
        <strain evidence="3 4">GOE8</strain>
    </source>
</reference>
<dbReference type="InterPro" id="IPR027065">
    <property type="entry name" value="Lon_Prtase"/>
</dbReference>
<dbReference type="InterPro" id="IPR013473">
    <property type="entry name" value="BrxL"/>
</dbReference>
<dbReference type="Gene3D" id="3.30.230.10">
    <property type="match status" value="1"/>
</dbReference>
<dbReference type="NCBIfam" id="TIGR02653">
    <property type="entry name" value="Lon_rel_chp"/>
    <property type="match status" value="1"/>
</dbReference>
<feature type="domain" description="Lon proteolytic" evidence="1">
    <location>
        <begin position="522"/>
        <end position="679"/>
    </location>
</feature>